<evidence type="ECO:0000256" key="5">
    <source>
        <dbReference type="PIRSR" id="PIRSR602081-2"/>
    </source>
</evidence>
<dbReference type="SUPFAM" id="SSF48173">
    <property type="entry name" value="Cryptochrome/photolyase FAD-binding domain"/>
    <property type="match status" value="1"/>
</dbReference>
<dbReference type="Pfam" id="PF00875">
    <property type="entry name" value="DNA_photolyase"/>
    <property type="match status" value="1"/>
</dbReference>
<dbReference type="EMBL" id="VLTO01000059">
    <property type="protein sequence ID" value="KAA0170655.1"/>
    <property type="molecule type" value="Genomic_DNA"/>
</dbReference>
<sequence length="599" mass="65358">MSAAAAAAAVPGRRAKAAIHWFRKGLRLHDNPALLRACEAAAVYPVFVIDPWFVSEERVGVNRMRFLLETLEDLDAALRARSSKLSVLRGRPEEVLPRAAAHWGADLLTFEADFEPYALQRDEAVRSLLAERGVRVESFVSHSLYDPRGVAAAGPGGKPPLSYGPFVKLLRGIGPPPRPARDPPAAMPSEGWKPAPAALTFTDNATTASGTGDGASSLPASGEPASAAHGDRLAEARIPSLADLGYAPPEHAPLFPGGEQEGLRRMAAKLSRGDWVRAFAKPKTSPTAVGEPDTTGLSPYLKFGCVSSRRFWHELAAVNAGGPHGSPPTSLEGQLLWREFYICHGFSFPNYDRMAGNPVCRQIAWQDDPELLRRWEEGTTGFPWIDACMRQLRAQGWLHHLGRHAVACFLTRGDLYQSWERGARVFDRLLVDSDWALNNGNWMWLSASAYFFQFFRVYSPVAFPKHTDPDGDYVRRWVPELANFPKAYIYEPWKASKQNQRKWGCEIGSDYPEPIVDHVAVSKLNMARHKAAYEAHKAPGPPRDVPVGDSPGAFQVGSAPRAPKRARGDGDEGDAAAPGGSGEERDGASAAKRAKPASP</sequence>
<evidence type="ECO:0000256" key="2">
    <source>
        <dbReference type="ARBA" id="ARBA00022630"/>
    </source>
</evidence>
<dbReference type="Proteomes" id="UP000322899">
    <property type="component" value="Unassembled WGS sequence"/>
</dbReference>
<comment type="cofactor">
    <cofactor evidence="4">
        <name>FAD</name>
        <dbReference type="ChEBI" id="CHEBI:57692"/>
    </cofactor>
    <text evidence="4">Binds 1 FAD per subunit.</text>
</comment>
<dbReference type="GO" id="GO:0071949">
    <property type="term" value="F:FAD binding"/>
    <property type="evidence" value="ECO:0007669"/>
    <property type="project" value="TreeGrafter"/>
</dbReference>
<dbReference type="InterPro" id="IPR002081">
    <property type="entry name" value="Cryptochrome/DNA_photolyase_1"/>
</dbReference>
<evidence type="ECO:0000313" key="9">
    <source>
        <dbReference type="EMBL" id="KAA0170655.1"/>
    </source>
</evidence>
<proteinExistence type="inferred from homology"/>
<organism evidence="9 10">
    <name type="scientific">Cafeteria roenbergensis</name>
    <name type="common">Marine flagellate</name>
    <dbReference type="NCBI Taxonomy" id="33653"/>
    <lineage>
        <taxon>Eukaryota</taxon>
        <taxon>Sar</taxon>
        <taxon>Stramenopiles</taxon>
        <taxon>Bigyra</taxon>
        <taxon>Opalozoa</taxon>
        <taxon>Bicosoecida</taxon>
        <taxon>Cafeteriaceae</taxon>
        <taxon>Cafeteria</taxon>
    </lineage>
</organism>
<dbReference type="InterPro" id="IPR036134">
    <property type="entry name" value="Crypto/Photolyase_FAD-like_sf"/>
</dbReference>
<evidence type="ECO:0000256" key="6">
    <source>
        <dbReference type="SAM" id="MobiDB-lite"/>
    </source>
</evidence>
<dbReference type="Gene3D" id="1.25.40.80">
    <property type="match status" value="1"/>
</dbReference>
<evidence type="ECO:0000256" key="3">
    <source>
        <dbReference type="ARBA" id="ARBA00022827"/>
    </source>
</evidence>
<comment type="similarity">
    <text evidence="1">Belongs to the DNA photolyase class-1 family.</text>
</comment>
<feature type="domain" description="Photolyase/cryptochrome alpha/beta" evidence="7">
    <location>
        <begin position="16"/>
        <end position="144"/>
    </location>
</feature>
<accession>A0A5A8DYW6</accession>
<comment type="caution">
    <text evidence="9">The sequence shown here is derived from an EMBL/GenBank/DDBJ whole genome shotgun (WGS) entry which is preliminary data.</text>
</comment>
<feature type="region of interest" description="Disordered" evidence="6">
    <location>
        <begin position="535"/>
        <end position="599"/>
    </location>
</feature>
<dbReference type="Pfam" id="PF03441">
    <property type="entry name" value="FAD_binding_7"/>
    <property type="match status" value="1"/>
</dbReference>
<evidence type="ECO:0000259" key="7">
    <source>
        <dbReference type="PROSITE" id="PS51645"/>
    </source>
</evidence>
<dbReference type="GO" id="GO:0003677">
    <property type="term" value="F:DNA binding"/>
    <property type="evidence" value="ECO:0007669"/>
    <property type="project" value="TreeGrafter"/>
</dbReference>
<evidence type="ECO:0000313" key="8">
    <source>
        <dbReference type="EMBL" id="KAA0161729.1"/>
    </source>
</evidence>
<feature type="binding site" evidence="4">
    <location>
        <begin position="294"/>
        <end position="298"/>
    </location>
    <ligand>
        <name>FAD</name>
        <dbReference type="ChEBI" id="CHEBI:57692"/>
    </ligand>
</feature>
<feature type="site" description="Electron transfer via tryptophanyl radical" evidence="5">
    <location>
        <position position="365"/>
    </location>
</feature>
<dbReference type="Gene3D" id="3.40.50.620">
    <property type="entry name" value="HUPs"/>
    <property type="match status" value="1"/>
</dbReference>
<dbReference type="Proteomes" id="UP000325113">
    <property type="component" value="Unassembled WGS sequence"/>
</dbReference>
<dbReference type="OrthoDB" id="435881at2759"/>
<dbReference type="SUPFAM" id="SSF52425">
    <property type="entry name" value="Cryptochrome/photolyase, N-terminal domain"/>
    <property type="match status" value="1"/>
</dbReference>
<evidence type="ECO:0000313" key="10">
    <source>
        <dbReference type="Proteomes" id="UP000322899"/>
    </source>
</evidence>
<dbReference type="GO" id="GO:0003904">
    <property type="term" value="F:deoxyribodipyrimidine photo-lyase activity"/>
    <property type="evidence" value="ECO:0007669"/>
    <property type="project" value="TreeGrafter"/>
</dbReference>
<dbReference type="InterPro" id="IPR006050">
    <property type="entry name" value="DNA_photolyase_N"/>
</dbReference>
<feature type="compositionally biased region" description="Polar residues" evidence="6">
    <location>
        <begin position="201"/>
        <end position="210"/>
    </location>
</feature>
<dbReference type="PANTHER" id="PTHR11455:SF9">
    <property type="entry name" value="CRYPTOCHROME CIRCADIAN CLOCK 5 ISOFORM X1"/>
    <property type="match status" value="1"/>
</dbReference>
<evidence type="ECO:0000256" key="1">
    <source>
        <dbReference type="ARBA" id="ARBA00005862"/>
    </source>
</evidence>
<keyword evidence="3 4" id="KW-0274">FAD</keyword>
<feature type="binding site" evidence="4">
    <location>
        <begin position="432"/>
        <end position="434"/>
    </location>
    <ligand>
        <name>FAD</name>
        <dbReference type="ChEBI" id="CHEBI:57692"/>
    </ligand>
</feature>
<dbReference type="Gene3D" id="1.10.579.10">
    <property type="entry name" value="DNA Cyclobutane Dipyrimidine Photolyase, subunit A, domain 3"/>
    <property type="match status" value="1"/>
</dbReference>
<evidence type="ECO:0000256" key="4">
    <source>
        <dbReference type="PIRSR" id="PIRSR602081-1"/>
    </source>
</evidence>
<reference evidence="10 11" key="1">
    <citation type="submission" date="2019-07" db="EMBL/GenBank/DDBJ databases">
        <title>Genomes of Cafeteria roenbergensis.</title>
        <authorList>
            <person name="Fischer M.G."/>
            <person name="Hackl T."/>
            <person name="Roman M."/>
        </authorList>
    </citation>
    <scope>NUCLEOTIDE SEQUENCE [LARGE SCALE GENOMIC DNA]</scope>
    <source>
        <strain evidence="8 11">Cflag</strain>
        <strain evidence="9 10">E4-10P</strain>
    </source>
</reference>
<dbReference type="PANTHER" id="PTHR11455">
    <property type="entry name" value="CRYPTOCHROME"/>
    <property type="match status" value="1"/>
</dbReference>
<keyword evidence="2 4" id="KW-0285">Flavoprotein</keyword>
<dbReference type="InterPro" id="IPR036155">
    <property type="entry name" value="Crypto/Photolyase_N_sf"/>
</dbReference>
<feature type="site" description="Electron transfer via tryptophanyl radical" evidence="5">
    <location>
        <position position="419"/>
    </location>
</feature>
<dbReference type="AlphaFoldDB" id="A0A5A8DYW6"/>
<evidence type="ECO:0000313" key="11">
    <source>
        <dbReference type="Proteomes" id="UP000325113"/>
    </source>
</evidence>
<gene>
    <name evidence="9" type="ORF">FNF27_06543</name>
    <name evidence="8" type="ORF">FNF31_03672</name>
</gene>
<feature type="binding site" evidence="4">
    <location>
        <begin position="334"/>
        <end position="341"/>
    </location>
    <ligand>
        <name>FAD</name>
        <dbReference type="ChEBI" id="CHEBI:57692"/>
    </ligand>
</feature>
<dbReference type="EMBL" id="VLTM01000033">
    <property type="protein sequence ID" value="KAA0161729.1"/>
    <property type="molecule type" value="Genomic_DNA"/>
</dbReference>
<dbReference type="InterPro" id="IPR005101">
    <property type="entry name" value="Cryptochr/Photolyase_FAD-bd"/>
</dbReference>
<name>A0A5A8DYW6_CAFRO</name>
<feature type="site" description="Electron transfer via tryptophanyl radical" evidence="5">
    <location>
        <position position="442"/>
    </location>
</feature>
<dbReference type="PROSITE" id="PS51645">
    <property type="entry name" value="PHR_CRY_ALPHA_BETA"/>
    <property type="match status" value="1"/>
</dbReference>
<feature type="region of interest" description="Disordered" evidence="6">
    <location>
        <begin position="172"/>
        <end position="229"/>
    </location>
</feature>
<dbReference type="InterPro" id="IPR014729">
    <property type="entry name" value="Rossmann-like_a/b/a_fold"/>
</dbReference>
<protein>
    <recommendedName>
        <fullName evidence="7">Photolyase/cryptochrome alpha/beta domain-containing protein</fullName>
    </recommendedName>
</protein>